<feature type="compositionally biased region" description="Pro residues" evidence="1">
    <location>
        <begin position="321"/>
        <end position="332"/>
    </location>
</feature>
<dbReference type="InterPro" id="IPR052099">
    <property type="entry name" value="Regulatory_TF_Diverse"/>
</dbReference>
<evidence type="ECO:0000313" key="3">
    <source>
        <dbReference type="EMBL" id="KAF5351240.1"/>
    </source>
</evidence>
<feature type="compositionally biased region" description="Pro residues" evidence="1">
    <location>
        <begin position="597"/>
        <end position="608"/>
    </location>
</feature>
<evidence type="ECO:0000256" key="1">
    <source>
        <dbReference type="SAM" id="MobiDB-lite"/>
    </source>
</evidence>
<dbReference type="PANTHER" id="PTHR47336">
    <property type="entry name" value="TRANSCRIPTION FACTOR HMS1-RELATED"/>
    <property type="match status" value="1"/>
</dbReference>
<keyword evidence="4" id="KW-1185">Reference proteome</keyword>
<gene>
    <name evidence="3" type="ORF">D9756_008308</name>
</gene>
<feature type="region of interest" description="Disordered" evidence="1">
    <location>
        <begin position="516"/>
        <end position="625"/>
    </location>
</feature>
<feature type="domain" description="BHLH" evidence="2">
    <location>
        <begin position="361"/>
        <end position="477"/>
    </location>
</feature>
<dbReference type="PANTHER" id="PTHR47336:SF2">
    <property type="entry name" value="TRANSCRIPTION FACTOR HMS1-RELATED"/>
    <property type="match status" value="1"/>
</dbReference>
<feature type="compositionally biased region" description="Low complexity" evidence="1">
    <location>
        <begin position="156"/>
        <end position="181"/>
    </location>
</feature>
<proteinExistence type="predicted"/>
<sequence length="1109" mass="118034">MAENEDLIVLDRSDPLNLIINNAAMDDSDPNATPPDWSQLGALWSEEQVNGSNDSTVNSKQFGEYLDFNMASNMLDMDMDMSLAGSGIEPSSLHLGASDRLGYPFDDPFQFASLASPADILAAQFPLSFDGGDTLMDSSSSNPGLETPNTRPRRLSATSSSSSSGPSFSPLPESIPSPGYLSPGGGYTSDSTHHSSAASFANSENSPEQSSFIERPATTNNTTQPSQPAPISISNTASPSAATQDFSNDPAAELAQRVRESAGVMLAVPMNGSGTPYQAGHLFPTANALQTKLPIPRLQRPATASPPKSSTPSVVSSAASTPPPSTPPPVPGVPGDASSSSSTSAPTSTASITAQPLNPARPKTSHTTIERRYRTNLNARIQSLRMAVPALRVLEDRDSGSSKKIKKNLKSGVLFKSANGSAPHGGAGPFAGVGAPLNPYGEVDAIDERGYVDGVKVARKCSKANVLGKAVEYIRVLKRREIRLRAEQDGLKSLVCGLVGGPALLREWEREWRERFGGEERDEVPLDGGEGDDEGDDEDEDEDEDDDGENTGKKRKRAKVEKDLLPLPKKEPKAMANVPLTADGQPEKRKRGRPRKTPLPPAPSPPVQPALTVATPAPTTAQQSQQPQQYLLAVFALFSFFNSPLTSTSSNSHHAAHQSHGHVLSPAPVPLAYAPEIVSQFNPPAGVSVAAVTWHDWAQIAHLAVTILLFISVAARMTNGFGFTRLRKLVKPDSASTAKGDEEKKVEMIILCRDAVPSFTSALTLYRSLTSSTSPITRALFLYTLSSSSSTPALARPVLRARARAIWSSAPPVEKKSQVTLSSTIEDVYAALPSITPSKNLSLVDMIAECLIKRKLSDILGKWFVREVNSSASKDKKVAEEATEDFESLLEAAKGLGGEVAALARNVERIKSSRSDATSSTTAAPIAWKAVVPGGNTSEEDSDDSDDSSLSASVGSLDDDDLEDEEEETQAPSTILRALVLYRSLFSSTSPSTSAPVVGLGLLAPPPSAPPTISVEPPTPTIPTHVRRRPATTNSTIPSSTTSLSSSSVTAGTTRTSLSSTEQQRKMYTLRKLLGSRVFEKYGEVMEDARDRVVDMLVDAERQSLRARV</sequence>
<reference evidence="3 4" key="1">
    <citation type="journal article" date="2020" name="ISME J.">
        <title>Uncovering the hidden diversity of litter-decomposition mechanisms in mushroom-forming fungi.</title>
        <authorList>
            <person name="Floudas D."/>
            <person name="Bentzer J."/>
            <person name="Ahren D."/>
            <person name="Johansson T."/>
            <person name="Persson P."/>
            <person name="Tunlid A."/>
        </authorList>
    </citation>
    <scope>NUCLEOTIDE SEQUENCE [LARGE SCALE GENOMIC DNA]</scope>
    <source>
        <strain evidence="3 4">CBS 146.42</strain>
    </source>
</reference>
<dbReference type="InterPro" id="IPR011598">
    <property type="entry name" value="bHLH_dom"/>
</dbReference>
<dbReference type="Proteomes" id="UP000559027">
    <property type="component" value="Unassembled WGS sequence"/>
</dbReference>
<feature type="region of interest" description="Disordered" evidence="1">
    <location>
        <begin position="134"/>
        <end position="255"/>
    </location>
</feature>
<feature type="compositionally biased region" description="Low complexity" evidence="1">
    <location>
        <begin position="333"/>
        <end position="351"/>
    </location>
</feature>
<dbReference type="GO" id="GO:0046983">
    <property type="term" value="F:protein dimerization activity"/>
    <property type="evidence" value="ECO:0007669"/>
    <property type="project" value="InterPro"/>
</dbReference>
<name>A0A8H5D0F9_9AGAR</name>
<dbReference type="PROSITE" id="PS50888">
    <property type="entry name" value="BHLH"/>
    <property type="match status" value="1"/>
</dbReference>
<dbReference type="SUPFAM" id="SSF47459">
    <property type="entry name" value="HLH, helix-loop-helix DNA-binding domain"/>
    <property type="match status" value="1"/>
</dbReference>
<dbReference type="InterPro" id="IPR036638">
    <property type="entry name" value="HLH_DNA-bd_sf"/>
</dbReference>
<comment type="caution">
    <text evidence="3">The sequence shown here is derived from an EMBL/GenBank/DDBJ whole genome shotgun (WGS) entry which is preliminary data.</text>
</comment>
<feature type="compositionally biased region" description="Polar residues" evidence="1">
    <location>
        <begin position="136"/>
        <end position="150"/>
    </location>
</feature>
<protein>
    <recommendedName>
        <fullName evidence="2">BHLH domain-containing protein</fullName>
    </recommendedName>
</protein>
<feature type="compositionally biased region" description="Acidic residues" evidence="1">
    <location>
        <begin position="938"/>
        <end position="947"/>
    </location>
</feature>
<organism evidence="3 4">
    <name type="scientific">Leucocoprinus leucothites</name>
    <dbReference type="NCBI Taxonomy" id="201217"/>
    <lineage>
        <taxon>Eukaryota</taxon>
        <taxon>Fungi</taxon>
        <taxon>Dikarya</taxon>
        <taxon>Basidiomycota</taxon>
        <taxon>Agaricomycotina</taxon>
        <taxon>Agaricomycetes</taxon>
        <taxon>Agaricomycetidae</taxon>
        <taxon>Agaricales</taxon>
        <taxon>Agaricineae</taxon>
        <taxon>Agaricaceae</taxon>
        <taxon>Leucocoprinus</taxon>
    </lineage>
</organism>
<dbReference type="SMART" id="SM00353">
    <property type="entry name" value="HLH"/>
    <property type="match status" value="1"/>
</dbReference>
<feature type="compositionally biased region" description="Basic and acidic residues" evidence="1">
    <location>
        <begin position="560"/>
        <end position="573"/>
    </location>
</feature>
<dbReference type="EMBL" id="JAACJO010000013">
    <property type="protein sequence ID" value="KAF5351240.1"/>
    <property type="molecule type" value="Genomic_DNA"/>
</dbReference>
<feature type="region of interest" description="Disordered" evidence="1">
    <location>
        <begin position="1011"/>
        <end position="1063"/>
    </location>
</feature>
<feature type="compositionally biased region" description="Low complexity" evidence="1">
    <location>
        <begin position="1032"/>
        <end position="1054"/>
    </location>
</feature>
<evidence type="ECO:0000259" key="2">
    <source>
        <dbReference type="PROSITE" id="PS50888"/>
    </source>
</evidence>
<feature type="compositionally biased region" description="Polar residues" evidence="1">
    <location>
        <begin position="207"/>
        <end position="226"/>
    </location>
</feature>
<dbReference type="OrthoDB" id="2133190at2759"/>
<accession>A0A8H5D0F9</accession>
<feature type="compositionally biased region" description="Low complexity" evidence="1">
    <location>
        <begin position="188"/>
        <end position="206"/>
    </location>
</feature>
<dbReference type="AlphaFoldDB" id="A0A8H5D0F9"/>
<feature type="compositionally biased region" description="Polar residues" evidence="1">
    <location>
        <begin position="232"/>
        <end position="247"/>
    </location>
</feature>
<dbReference type="Gene3D" id="4.10.280.10">
    <property type="entry name" value="Helix-loop-helix DNA-binding domain"/>
    <property type="match status" value="1"/>
</dbReference>
<feature type="compositionally biased region" description="Low complexity" evidence="1">
    <location>
        <begin position="301"/>
        <end position="320"/>
    </location>
</feature>
<feature type="compositionally biased region" description="Acidic residues" evidence="1">
    <location>
        <begin position="957"/>
        <end position="969"/>
    </location>
</feature>
<feature type="region of interest" description="Disordered" evidence="1">
    <location>
        <begin position="926"/>
        <end position="971"/>
    </location>
</feature>
<feature type="region of interest" description="Disordered" evidence="1">
    <location>
        <begin position="299"/>
        <end position="374"/>
    </location>
</feature>
<evidence type="ECO:0000313" key="4">
    <source>
        <dbReference type="Proteomes" id="UP000559027"/>
    </source>
</evidence>
<feature type="compositionally biased region" description="Low complexity" evidence="1">
    <location>
        <begin position="609"/>
        <end position="625"/>
    </location>
</feature>
<feature type="compositionally biased region" description="Acidic residues" evidence="1">
    <location>
        <begin position="529"/>
        <end position="549"/>
    </location>
</feature>